<dbReference type="AlphaFoldDB" id="A0AAD2D5A9"/>
<dbReference type="EMBL" id="CAMPGE010022501">
    <property type="protein sequence ID" value="CAI2380540.1"/>
    <property type="molecule type" value="Genomic_DNA"/>
</dbReference>
<dbReference type="Proteomes" id="UP001295684">
    <property type="component" value="Unassembled WGS sequence"/>
</dbReference>
<accession>A0AAD2D5A9</accession>
<protein>
    <submittedName>
        <fullName evidence="1">Uncharacterized protein</fullName>
    </submittedName>
</protein>
<sequence>MSLNFPKRITCNESLKNPALLQHKSPLALILIMDSNSSAVAFCYRSRKTKSSIGSSYNSLLLTLINYFSCHPHYLHNLHF</sequence>
<comment type="caution">
    <text evidence="1">The sequence shown here is derived from an EMBL/GenBank/DDBJ whole genome shotgun (WGS) entry which is preliminary data.</text>
</comment>
<keyword evidence="2" id="KW-1185">Reference proteome</keyword>
<reference evidence="1" key="1">
    <citation type="submission" date="2023-07" db="EMBL/GenBank/DDBJ databases">
        <authorList>
            <consortium name="AG Swart"/>
            <person name="Singh M."/>
            <person name="Singh A."/>
            <person name="Seah K."/>
            <person name="Emmerich C."/>
        </authorList>
    </citation>
    <scope>NUCLEOTIDE SEQUENCE</scope>
    <source>
        <strain evidence="1">DP1</strain>
    </source>
</reference>
<organism evidence="1 2">
    <name type="scientific">Euplotes crassus</name>
    <dbReference type="NCBI Taxonomy" id="5936"/>
    <lineage>
        <taxon>Eukaryota</taxon>
        <taxon>Sar</taxon>
        <taxon>Alveolata</taxon>
        <taxon>Ciliophora</taxon>
        <taxon>Intramacronucleata</taxon>
        <taxon>Spirotrichea</taxon>
        <taxon>Hypotrichia</taxon>
        <taxon>Euplotida</taxon>
        <taxon>Euplotidae</taxon>
        <taxon>Moneuplotes</taxon>
    </lineage>
</organism>
<evidence type="ECO:0000313" key="1">
    <source>
        <dbReference type="EMBL" id="CAI2380540.1"/>
    </source>
</evidence>
<name>A0AAD2D5A9_EUPCR</name>
<proteinExistence type="predicted"/>
<evidence type="ECO:0000313" key="2">
    <source>
        <dbReference type="Proteomes" id="UP001295684"/>
    </source>
</evidence>
<gene>
    <name evidence="1" type="ORF">ECRASSUSDP1_LOCUS21976</name>
</gene>